<protein>
    <recommendedName>
        <fullName evidence="1">TfoX C-terminal domain-containing protein</fullName>
    </recommendedName>
</protein>
<feature type="domain" description="TfoX C-terminal" evidence="1">
    <location>
        <begin position="5"/>
        <end position="75"/>
    </location>
</feature>
<reference evidence="2" key="2">
    <citation type="submission" date="2020-09" db="EMBL/GenBank/DDBJ databases">
        <authorList>
            <person name="Sun Q."/>
            <person name="Kim S."/>
        </authorList>
    </citation>
    <scope>NUCLEOTIDE SEQUENCE</scope>
    <source>
        <strain evidence="2">KCTC 22169</strain>
    </source>
</reference>
<dbReference type="RefSeq" id="WP_189613240.1">
    <property type="nucleotide sequence ID" value="NZ_BMXR01000017.1"/>
</dbReference>
<name>A0A918KTL5_9GAMM</name>
<organism evidence="2 3">
    <name type="scientific">Saccharospirillum salsuginis</name>
    <dbReference type="NCBI Taxonomy" id="418750"/>
    <lineage>
        <taxon>Bacteria</taxon>
        <taxon>Pseudomonadati</taxon>
        <taxon>Pseudomonadota</taxon>
        <taxon>Gammaproteobacteria</taxon>
        <taxon>Oceanospirillales</taxon>
        <taxon>Saccharospirillaceae</taxon>
        <taxon>Saccharospirillum</taxon>
    </lineage>
</organism>
<evidence type="ECO:0000313" key="2">
    <source>
        <dbReference type="EMBL" id="GGX73343.1"/>
    </source>
</evidence>
<evidence type="ECO:0000313" key="3">
    <source>
        <dbReference type="Proteomes" id="UP000626148"/>
    </source>
</evidence>
<evidence type="ECO:0000259" key="1">
    <source>
        <dbReference type="Pfam" id="PF04994"/>
    </source>
</evidence>
<dbReference type="PANTHER" id="PTHR36121:SF1">
    <property type="entry name" value="PROTEIN SXY"/>
    <property type="match status" value="1"/>
</dbReference>
<dbReference type="InterPro" id="IPR047525">
    <property type="entry name" value="TfoX-like"/>
</dbReference>
<dbReference type="Proteomes" id="UP000626148">
    <property type="component" value="Unassembled WGS sequence"/>
</dbReference>
<dbReference type="EMBL" id="BMXR01000017">
    <property type="protein sequence ID" value="GGX73343.1"/>
    <property type="molecule type" value="Genomic_DNA"/>
</dbReference>
<dbReference type="InterPro" id="IPR007077">
    <property type="entry name" value="TfoX_C"/>
</dbReference>
<dbReference type="Pfam" id="PF04994">
    <property type="entry name" value="TfoX_C"/>
    <property type="match status" value="1"/>
</dbReference>
<dbReference type="PANTHER" id="PTHR36121">
    <property type="entry name" value="PROTEIN SXY"/>
    <property type="match status" value="1"/>
</dbReference>
<sequence>MALKALNLGPKSTEWLANAGITTVDELRSRGSVETFLDVEELGFKLSLNLLYALEGAISDRHWQTVRREEGGELLLRLDMAREARQTQGGYGD</sequence>
<proteinExistence type="predicted"/>
<keyword evidence="3" id="KW-1185">Reference proteome</keyword>
<dbReference type="AlphaFoldDB" id="A0A918KTL5"/>
<comment type="caution">
    <text evidence="2">The sequence shown here is derived from an EMBL/GenBank/DDBJ whole genome shotgun (WGS) entry which is preliminary data.</text>
</comment>
<dbReference type="Gene3D" id="1.10.150.20">
    <property type="entry name" value="5' to 3' exonuclease, C-terminal subdomain"/>
    <property type="match status" value="1"/>
</dbReference>
<accession>A0A918KTL5</accession>
<gene>
    <name evidence="2" type="ORF">GCM10007392_45960</name>
</gene>
<reference evidence="2" key="1">
    <citation type="journal article" date="2014" name="Int. J. Syst. Evol. Microbiol.">
        <title>Complete genome sequence of Corynebacterium casei LMG S-19264T (=DSM 44701T), isolated from a smear-ripened cheese.</title>
        <authorList>
            <consortium name="US DOE Joint Genome Institute (JGI-PGF)"/>
            <person name="Walter F."/>
            <person name="Albersmeier A."/>
            <person name="Kalinowski J."/>
            <person name="Ruckert C."/>
        </authorList>
    </citation>
    <scope>NUCLEOTIDE SEQUENCE</scope>
    <source>
        <strain evidence="2">KCTC 22169</strain>
    </source>
</reference>